<keyword evidence="5" id="KW-1185">Reference proteome</keyword>
<dbReference type="InParanoid" id="T1ESK4"/>
<dbReference type="InterPro" id="IPR057096">
    <property type="entry name" value="KRIT1_FRMD8_FERM_C"/>
</dbReference>
<evidence type="ECO:0000313" key="5">
    <source>
        <dbReference type="Proteomes" id="UP000015101"/>
    </source>
</evidence>
<dbReference type="STRING" id="6412.T1ESK4"/>
<reference evidence="3 5" key="2">
    <citation type="journal article" date="2013" name="Nature">
        <title>Insights into bilaterian evolution from three spiralian genomes.</title>
        <authorList>
            <person name="Simakov O."/>
            <person name="Marletaz F."/>
            <person name="Cho S.J."/>
            <person name="Edsinger-Gonzales E."/>
            <person name="Havlak P."/>
            <person name="Hellsten U."/>
            <person name="Kuo D.H."/>
            <person name="Larsson T."/>
            <person name="Lv J."/>
            <person name="Arendt D."/>
            <person name="Savage R."/>
            <person name="Osoegawa K."/>
            <person name="de Jong P."/>
            <person name="Grimwood J."/>
            <person name="Chapman J.A."/>
            <person name="Shapiro H."/>
            <person name="Aerts A."/>
            <person name="Otillar R.P."/>
            <person name="Terry A.Y."/>
            <person name="Boore J.L."/>
            <person name="Grigoriev I.V."/>
            <person name="Lindberg D.R."/>
            <person name="Seaver E.C."/>
            <person name="Weisblat D.A."/>
            <person name="Putnam N.H."/>
            <person name="Rokhsar D.S."/>
        </authorList>
    </citation>
    <scope>NUCLEOTIDE SEQUENCE</scope>
</reference>
<dbReference type="Pfam" id="PF24522">
    <property type="entry name" value="KRIT1_FRMD8_FERM_C"/>
    <property type="match status" value="1"/>
</dbReference>
<dbReference type="Pfam" id="PF00373">
    <property type="entry name" value="FERM_M"/>
    <property type="match status" value="1"/>
</dbReference>
<dbReference type="Gene3D" id="2.30.29.30">
    <property type="entry name" value="Pleckstrin-homology domain (PH domain)/Phosphotyrosine-binding domain (PTB)"/>
    <property type="match status" value="1"/>
</dbReference>
<gene>
    <name evidence="4" type="primary">20199554</name>
    <name evidence="3" type="ORF">HELRODRAFT_162363</name>
</gene>
<accession>T1ESK4</accession>
<dbReference type="Proteomes" id="UP000015101">
    <property type="component" value="Unassembled WGS sequence"/>
</dbReference>
<dbReference type="HOGENOM" id="CLU_032351_0_0_1"/>
<feature type="domain" description="FERM" evidence="2">
    <location>
        <begin position="7"/>
        <end position="432"/>
    </location>
</feature>
<protein>
    <recommendedName>
        <fullName evidence="1">FERM domain-containing protein 8</fullName>
    </recommendedName>
</protein>
<dbReference type="OMA" id="GCAFFYG"/>
<dbReference type="RefSeq" id="XP_009022838.1">
    <property type="nucleotide sequence ID" value="XM_009024590.1"/>
</dbReference>
<dbReference type="GO" id="GO:0005886">
    <property type="term" value="C:plasma membrane"/>
    <property type="evidence" value="ECO:0000318"/>
    <property type="project" value="GO_Central"/>
</dbReference>
<reference evidence="5" key="1">
    <citation type="submission" date="2012-12" db="EMBL/GenBank/DDBJ databases">
        <authorList>
            <person name="Hellsten U."/>
            <person name="Grimwood J."/>
            <person name="Chapman J.A."/>
            <person name="Shapiro H."/>
            <person name="Aerts A."/>
            <person name="Otillar R.P."/>
            <person name="Terry A.Y."/>
            <person name="Boore J.L."/>
            <person name="Simakov O."/>
            <person name="Marletaz F."/>
            <person name="Cho S.-J."/>
            <person name="Edsinger-Gonzales E."/>
            <person name="Havlak P."/>
            <person name="Kuo D.-H."/>
            <person name="Larsson T."/>
            <person name="Lv J."/>
            <person name="Arendt D."/>
            <person name="Savage R."/>
            <person name="Osoegawa K."/>
            <person name="de Jong P."/>
            <person name="Lindberg D.R."/>
            <person name="Seaver E.C."/>
            <person name="Weisblat D.A."/>
            <person name="Putnam N.H."/>
            <person name="Grigoriev I.V."/>
            <person name="Rokhsar D.S."/>
        </authorList>
    </citation>
    <scope>NUCLEOTIDE SEQUENCE</scope>
</reference>
<organism evidence="4 5">
    <name type="scientific">Helobdella robusta</name>
    <name type="common">Californian leech</name>
    <dbReference type="NCBI Taxonomy" id="6412"/>
    <lineage>
        <taxon>Eukaryota</taxon>
        <taxon>Metazoa</taxon>
        <taxon>Spiralia</taxon>
        <taxon>Lophotrochozoa</taxon>
        <taxon>Annelida</taxon>
        <taxon>Clitellata</taxon>
        <taxon>Hirudinea</taxon>
        <taxon>Rhynchobdellida</taxon>
        <taxon>Glossiphoniidae</taxon>
        <taxon>Helobdella</taxon>
    </lineage>
</organism>
<dbReference type="InterPro" id="IPR019748">
    <property type="entry name" value="FERM_central"/>
</dbReference>
<reference evidence="4" key="3">
    <citation type="submission" date="2015-06" db="UniProtKB">
        <authorList>
            <consortium name="EnsemblMetazoa"/>
        </authorList>
    </citation>
    <scope>IDENTIFICATION</scope>
</reference>
<dbReference type="PANTHER" id="PTHR13283">
    <property type="entry name" value="KREV INTERACTION TRAPPED 1-RELATED"/>
    <property type="match status" value="1"/>
</dbReference>
<dbReference type="GO" id="GO:0090090">
    <property type="term" value="P:negative regulation of canonical Wnt signaling pathway"/>
    <property type="evidence" value="ECO:0000318"/>
    <property type="project" value="GO_Central"/>
</dbReference>
<evidence type="ECO:0000313" key="4">
    <source>
        <dbReference type="EnsemblMetazoa" id="HelroP162363"/>
    </source>
</evidence>
<dbReference type="GeneID" id="20199554"/>
<dbReference type="AlphaFoldDB" id="T1ESK4"/>
<dbReference type="PANTHER" id="PTHR13283:SF10">
    <property type="entry name" value="FERM DOMAIN-CONTAINING PROTEIN 8"/>
    <property type="match status" value="1"/>
</dbReference>
<dbReference type="InterPro" id="IPR011993">
    <property type="entry name" value="PH-like_dom_sf"/>
</dbReference>
<name>T1ESK4_HELRO</name>
<dbReference type="EnsemblMetazoa" id="HelroT162363">
    <property type="protein sequence ID" value="HelroP162363"/>
    <property type="gene ID" value="HelroG162363"/>
</dbReference>
<evidence type="ECO:0000259" key="2">
    <source>
        <dbReference type="PROSITE" id="PS50057"/>
    </source>
</evidence>
<dbReference type="CTD" id="20199554"/>
<dbReference type="EMBL" id="KB097143">
    <property type="protein sequence ID" value="ESN98897.1"/>
    <property type="molecule type" value="Genomic_DNA"/>
</dbReference>
<dbReference type="EMBL" id="AMQM01001074">
    <property type="status" value="NOT_ANNOTATED_CDS"/>
    <property type="molecule type" value="Genomic_DNA"/>
</dbReference>
<dbReference type="Gene3D" id="3.10.20.90">
    <property type="entry name" value="Phosphatidylinositol 3-kinase Catalytic Subunit, Chain A, domain 1"/>
    <property type="match status" value="1"/>
</dbReference>
<dbReference type="PROSITE" id="PS50057">
    <property type="entry name" value="FERM_3"/>
    <property type="match status" value="1"/>
</dbReference>
<dbReference type="KEGG" id="hro:HELRODRAFT_162363"/>
<sequence>MDDSTPIEIVVYFHDNSGIMLKIQDGQNMEANILFEYVAKELNLQAEVLEQAKEVFSLWLVSDLLELQLKPNHVPFKLVCFWEELLEKYVHCSEEARQRDEPIIMFRRNVYVSPKLELQIQDERLLKFLFHETKKNVTDGRLPLSSEQDYIKYAALHTHIFKLEKLESAETLPTNFATPAFFKFAASVSCTIYSFNYFSDEPALMLQARISKGELDNMKEFLPSSQCKRNLLFRRDQNPEFLLFNRYQSELASYENLNLSELYMKYLEVSSLFTYGAAYFRGQIEHPGKKVDDPVWVAVSLSGVTIVCITDEIVLLRVPFTKLSWQFAEPTKEGPNVLPCLFLHFPFLENNQSVTKLLQIFSKSAMLIDNLIEALISVRRSGLGGTSSADTEEVSVKEDRLAFVTYNTKGEKIRSTIRIPKESAAQRTSAAV</sequence>
<dbReference type="eggNOG" id="KOG4335">
    <property type="taxonomic scope" value="Eukaryota"/>
</dbReference>
<proteinExistence type="predicted"/>
<dbReference type="InterPro" id="IPR051594">
    <property type="entry name" value="KRIT1/FRMD8"/>
</dbReference>
<dbReference type="OrthoDB" id="2142533at2759"/>
<evidence type="ECO:0000313" key="3">
    <source>
        <dbReference type="EMBL" id="ESN98897.1"/>
    </source>
</evidence>
<dbReference type="InterPro" id="IPR000299">
    <property type="entry name" value="FERM_domain"/>
</dbReference>
<evidence type="ECO:0000256" key="1">
    <source>
        <dbReference type="ARBA" id="ARBA00039547"/>
    </source>
</evidence>